<dbReference type="Proteomes" id="UP001501410">
    <property type="component" value="Unassembled WGS sequence"/>
</dbReference>
<dbReference type="RefSeq" id="WP_344826829.1">
    <property type="nucleotide sequence ID" value="NZ_BAABEZ010000022.1"/>
</dbReference>
<evidence type="ECO:0008006" key="3">
    <source>
        <dbReference type="Google" id="ProtNLM"/>
    </source>
</evidence>
<organism evidence="1 2">
    <name type="scientific">Rurimicrobium arvi</name>
    <dbReference type="NCBI Taxonomy" id="2049916"/>
    <lineage>
        <taxon>Bacteria</taxon>
        <taxon>Pseudomonadati</taxon>
        <taxon>Bacteroidota</taxon>
        <taxon>Chitinophagia</taxon>
        <taxon>Chitinophagales</taxon>
        <taxon>Chitinophagaceae</taxon>
        <taxon>Rurimicrobium</taxon>
    </lineage>
</organism>
<reference evidence="2" key="1">
    <citation type="journal article" date="2019" name="Int. J. Syst. Evol. Microbiol.">
        <title>The Global Catalogue of Microorganisms (GCM) 10K type strain sequencing project: providing services to taxonomists for standard genome sequencing and annotation.</title>
        <authorList>
            <consortium name="The Broad Institute Genomics Platform"/>
            <consortium name="The Broad Institute Genome Sequencing Center for Infectious Disease"/>
            <person name="Wu L."/>
            <person name="Ma J."/>
        </authorList>
    </citation>
    <scope>NUCLEOTIDE SEQUENCE [LARGE SCALE GENOMIC DNA]</scope>
    <source>
        <strain evidence="2">JCM 31921</strain>
    </source>
</reference>
<dbReference type="Gene3D" id="2.40.30.100">
    <property type="entry name" value="AF2212/PG0164-like"/>
    <property type="match status" value="1"/>
</dbReference>
<dbReference type="InterPro" id="IPR037079">
    <property type="entry name" value="AF2212/PG0164-like_sf"/>
</dbReference>
<sequence length="168" mass="18863">MIRFEAALLRFGEKGEKTGWTYLSIPSDLSEEINPGVRKSYRVKGKLDKYVFSGASALPMGDGSFILPVNAAMRKGIAKKEGAMVQVQLQLDQSEYELNPLLVNALKESDTASDAFCKMPRAHRNYYSKWVDAAKTDATRDKRLALIVVCLERGIGYAEMLRSQKREH</sequence>
<evidence type="ECO:0000313" key="2">
    <source>
        <dbReference type="Proteomes" id="UP001501410"/>
    </source>
</evidence>
<accession>A0ABP8MXH9</accession>
<dbReference type="InterPro" id="IPR015018">
    <property type="entry name" value="DUF1905"/>
</dbReference>
<name>A0ABP8MXH9_9BACT</name>
<dbReference type="Pfam" id="PF08922">
    <property type="entry name" value="DUF1905"/>
    <property type="match status" value="1"/>
</dbReference>
<dbReference type="SUPFAM" id="SSF141694">
    <property type="entry name" value="AF2212/PG0164-like"/>
    <property type="match status" value="1"/>
</dbReference>
<proteinExistence type="predicted"/>
<dbReference type="Pfam" id="PF13376">
    <property type="entry name" value="OmdA"/>
    <property type="match status" value="1"/>
</dbReference>
<keyword evidence="2" id="KW-1185">Reference proteome</keyword>
<comment type="caution">
    <text evidence="1">The sequence shown here is derived from an EMBL/GenBank/DDBJ whole genome shotgun (WGS) entry which is preliminary data.</text>
</comment>
<gene>
    <name evidence="1" type="ORF">GCM10023092_21980</name>
</gene>
<evidence type="ECO:0000313" key="1">
    <source>
        <dbReference type="EMBL" id="GAA4456560.1"/>
    </source>
</evidence>
<protein>
    <recommendedName>
        <fullName evidence="3">DUF1905 domain-containing protein</fullName>
    </recommendedName>
</protein>
<dbReference type="EMBL" id="BAABEZ010000022">
    <property type="protein sequence ID" value="GAA4456560.1"/>
    <property type="molecule type" value="Genomic_DNA"/>
</dbReference>